<dbReference type="EMBL" id="QKWW01000016">
    <property type="protein sequence ID" value="PZT56675.1"/>
    <property type="molecule type" value="Genomic_DNA"/>
</dbReference>
<proteinExistence type="predicted"/>
<dbReference type="AlphaFoldDB" id="A0A2W6NLP8"/>
<reference evidence="1 2" key="1">
    <citation type="submission" date="2018-06" db="EMBL/GenBank/DDBJ databases">
        <title>Isolation of heavy metals resistant Paenibacillus silvae NC2 from Gold-Copper mine in ZiJin, China.</title>
        <authorList>
            <person name="Xu J."/>
            <person name="Mazhar H.S."/>
            <person name="Rensing C."/>
        </authorList>
    </citation>
    <scope>NUCLEOTIDE SEQUENCE [LARGE SCALE GENOMIC DNA]</scope>
    <source>
        <strain evidence="1 2">NC2</strain>
    </source>
</reference>
<accession>A0A2W6NLP8</accession>
<dbReference type="RefSeq" id="WP_111269235.1">
    <property type="nucleotide sequence ID" value="NZ_QKWW01000016.1"/>
</dbReference>
<protein>
    <recommendedName>
        <fullName evidence="3">3-oxoacyl-ACP synthase</fullName>
    </recommendedName>
</protein>
<organism evidence="1 2">
    <name type="scientific">Paenibacillus silvae</name>
    <dbReference type="NCBI Taxonomy" id="1325358"/>
    <lineage>
        <taxon>Bacteria</taxon>
        <taxon>Bacillati</taxon>
        <taxon>Bacillota</taxon>
        <taxon>Bacilli</taxon>
        <taxon>Bacillales</taxon>
        <taxon>Paenibacillaceae</taxon>
        <taxon>Paenibacillus</taxon>
    </lineage>
</organism>
<gene>
    <name evidence="1" type="ORF">DN757_05335</name>
</gene>
<sequence>MVSSVFIRDMQVRLFEGRKAPLDLPDLIRFHKDLLAGTSIQYDAELLQASCNNAYHEMSVEILEETGLYRMIPEVDVLLLAHNFPNSRPDISVVNYLMNRYQGQFISFAVNDLGFGAPFAALHMLQHYLNREGYTQGMLLVMDQTSFPYKIDELDSTAGPDTAAAIYLDRTTGSGPALLGVDMQYAENSIMDTAGLVFDRLVRAADVHRSRISLLIHPDLKELCQDAQWYRECQSENCYDPSHWSAAPFFSLQQMLGETDSGEYICLMHLEKTDSFIHGLMIRT</sequence>
<evidence type="ECO:0008006" key="3">
    <source>
        <dbReference type="Google" id="ProtNLM"/>
    </source>
</evidence>
<comment type="caution">
    <text evidence="1">The sequence shown here is derived from an EMBL/GenBank/DDBJ whole genome shotgun (WGS) entry which is preliminary data.</text>
</comment>
<evidence type="ECO:0000313" key="1">
    <source>
        <dbReference type="EMBL" id="PZT56675.1"/>
    </source>
</evidence>
<dbReference type="Proteomes" id="UP000249204">
    <property type="component" value="Unassembled WGS sequence"/>
</dbReference>
<name>A0A2W6NLP8_9BACL</name>
<evidence type="ECO:0000313" key="2">
    <source>
        <dbReference type="Proteomes" id="UP000249204"/>
    </source>
</evidence>